<dbReference type="STRING" id="1156394.T0RHN7"/>
<accession>T0RHN7</accession>
<dbReference type="PANTHER" id="PTHR16199:SF4">
    <property type="entry name" value="CONDENSIN-2 COMPLEX SUBUNIT G2"/>
    <property type="match status" value="1"/>
</dbReference>
<dbReference type="GO" id="GO:0000796">
    <property type="term" value="C:condensin complex"/>
    <property type="evidence" value="ECO:0007669"/>
    <property type="project" value="TreeGrafter"/>
</dbReference>
<evidence type="ECO:0000313" key="2">
    <source>
        <dbReference type="Proteomes" id="UP000030762"/>
    </source>
</evidence>
<dbReference type="PANTHER" id="PTHR16199">
    <property type="entry name" value="CONDENSIN-2 COMPLEX SUBUNIT G2"/>
    <property type="match status" value="1"/>
</dbReference>
<sequence>MVRPALAAGLAALETTKSSDALLQAFYADCNGEDDTMGEWVEWLETLSTAQLVALCSSLPAATAVDLWTIASFTSLLYEHREACKLATRVLDRLAIVIADLHDQLLQTSCADTQDVIAKLCEAYWAATPSGAERVITQLLPYLLVRALESEAAQSVGFIKRLSAVQDALQLLDFDDDSSRLLKDLLLRCFVTTSFLKSSEGVAFLSDLFQIDASFVHEIHETMHNQLPDQRKAVVQRFGLVYYHAWLTAAAQPSSPVLVHIEDDCIQAFLQAATFAASTSHFNALRALLQPFFEHKRHTDEMLYRLSEPILWRALHAANDVVRHHAAVLLFDGFPYQDPNFLKVELDACLQRQFDAFAMLLEDAAPSVRIVAIHGICKVLSMYWELLPVDTIRKCLLKCFELSQDTTSAAVRVAVVEGLLVVLENHLSHHVLKPLLPQLAPLMHDTNEKVRAAMARLLVRVKSIRGLHFYDVVSLEHCFKRLELDKTRHSVAKPLTELFLNSYFPQGVPGSSQVARALSLIEKHPHASLVFYKNVHHFASIGSVCKLVVLLFKCLGEASMAELAPLLCDVMKTLLESVAGPLYHDPRYTECVAFLTAEMRSADIAAVFETNDTKVTARLWHVIAVLPTTLQSDLLYQALTQLEGLTETSSRTYLAGILHSLQHWGQLPTFLDTLVESMQSQAEIMDPVLVLACLDVIFCSDATLGAWVLDASLVHIVQQLTETLERLWESFESSVLPRLCRVLVAVQLQLAVPNAKDLVAEYKKVAPLGEDAVVFPYLDVEPPRVLLTILDQALPRGHGKRKRLTGDDQLVTQLLPLVLDLSWVCASQLFLPSAKAFLDKVTTLALQHTALATQLLHVLWTSPCVARDTASVAWIEEATMHLLPVVLHASDALWLLERVHRSSGNRRRTFWPLVLNAMDESAREVLRTHWPSSADGVWKPLLDAAIEAAALDQDVDALTSLLETVPAVSELAASWLARQSTAHLDLLPDTVRVLLQRAC</sequence>
<keyword evidence="2" id="KW-1185">Reference proteome</keyword>
<protein>
    <submittedName>
        <fullName evidence="1">Uncharacterized protein</fullName>
    </submittedName>
</protein>
<evidence type="ECO:0000313" key="1">
    <source>
        <dbReference type="EMBL" id="EQC29327.1"/>
    </source>
</evidence>
<dbReference type="SUPFAM" id="SSF48371">
    <property type="entry name" value="ARM repeat"/>
    <property type="match status" value="1"/>
</dbReference>
<dbReference type="Proteomes" id="UP000030762">
    <property type="component" value="Unassembled WGS sequence"/>
</dbReference>
<dbReference type="InterPro" id="IPR024741">
    <property type="entry name" value="Condensin2_G2"/>
</dbReference>
<reference evidence="1 2" key="1">
    <citation type="submission" date="2012-04" db="EMBL/GenBank/DDBJ databases">
        <title>The Genome Sequence of Saprolegnia declina VS20.</title>
        <authorList>
            <consortium name="The Broad Institute Genome Sequencing Platform"/>
            <person name="Russ C."/>
            <person name="Nusbaum C."/>
            <person name="Tyler B."/>
            <person name="van West P."/>
            <person name="Dieguez-Uribeondo J."/>
            <person name="de Bruijn I."/>
            <person name="Tripathy S."/>
            <person name="Jiang R."/>
            <person name="Young S.K."/>
            <person name="Zeng Q."/>
            <person name="Gargeya S."/>
            <person name="Fitzgerald M."/>
            <person name="Haas B."/>
            <person name="Abouelleil A."/>
            <person name="Alvarado L."/>
            <person name="Arachchi H.M."/>
            <person name="Berlin A."/>
            <person name="Chapman S.B."/>
            <person name="Goldberg J."/>
            <person name="Griggs A."/>
            <person name="Gujja S."/>
            <person name="Hansen M."/>
            <person name="Howarth C."/>
            <person name="Imamovic A."/>
            <person name="Larimer J."/>
            <person name="McCowen C."/>
            <person name="Montmayeur A."/>
            <person name="Murphy C."/>
            <person name="Neiman D."/>
            <person name="Pearson M."/>
            <person name="Priest M."/>
            <person name="Roberts A."/>
            <person name="Saif S."/>
            <person name="Shea T."/>
            <person name="Sisk P."/>
            <person name="Sykes S."/>
            <person name="Wortman J."/>
            <person name="Nusbaum C."/>
            <person name="Birren B."/>
        </authorList>
    </citation>
    <scope>NUCLEOTIDE SEQUENCE [LARGE SCALE GENOMIC DNA]</scope>
    <source>
        <strain evidence="1 2">VS20</strain>
    </source>
</reference>
<organism evidence="1 2">
    <name type="scientific">Saprolegnia diclina (strain VS20)</name>
    <dbReference type="NCBI Taxonomy" id="1156394"/>
    <lineage>
        <taxon>Eukaryota</taxon>
        <taxon>Sar</taxon>
        <taxon>Stramenopiles</taxon>
        <taxon>Oomycota</taxon>
        <taxon>Saprolegniomycetes</taxon>
        <taxon>Saprolegniales</taxon>
        <taxon>Saprolegniaceae</taxon>
        <taxon>Saprolegnia</taxon>
    </lineage>
</organism>
<dbReference type="AlphaFoldDB" id="T0RHN7"/>
<dbReference type="VEuPathDB" id="FungiDB:SDRG_12996"/>
<dbReference type="OrthoDB" id="10062843at2759"/>
<dbReference type="GO" id="GO:0005634">
    <property type="term" value="C:nucleus"/>
    <property type="evidence" value="ECO:0007669"/>
    <property type="project" value="InterPro"/>
</dbReference>
<dbReference type="InParanoid" id="T0RHN7"/>
<dbReference type="RefSeq" id="XP_008617301.1">
    <property type="nucleotide sequence ID" value="XM_008619079.1"/>
</dbReference>
<gene>
    <name evidence="1" type="ORF">SDRG_12996</name>
</gene>
<dbReference type="GeneID" id="19953723"/>
<dbReference type="GO" id="GO:0000070">
    <property type="term" value="P:mitotic sister chromatid segregation"/>
    <property type="evidence" value="ECO:0007669"/>
    <property type="project" value="TreeGrafter"/>
</dbReference>
<dbReference type="eggNOG" id="KOG1949">
    <property type="taxonomic scope" value="Eukaryota"/>
</dbReference>
<dbReference type="Pfam" id="PF12422">
    <property type="entry name" value="Condensin2nSMC"/>
    <property type="match status" value="1"/>
</dbReference>
<name>T0RHN7_SAPDV</name>
<dbReference type="EMBL" id="JH767185">
    <property type="protein sequence ID" value="EQC29327.1"/>
    <property type="molecule type" value="Genomic_DNA"/>
</dbReference>
<dbReference type="OMA" id="FVHEIHE"/>
<dbReference type="Gene3D" id="1.25.10.10">
    <property type="entry name" value="Leucine-rich Repeat Variant"/>
    <property type="match status" value="1"/>
</dbReference>
<proteinExistence type="predicted"/>
<dbReference type="InterPro" id="IPR011989">
    <property type="entry name" value="ARM-like"/>
</dbReference>
<dbReference type="InterPro" id="IPR016024">
    <property type="entry name" value="ARM-type_fold"/>
</dbReference>